<dbReference type="EMBL" id="ABCK01000024">
    <property type="protein sequence ID" value="EDM25762.1"/>
    <property type="molecule type" value="Genomic_DNA"/>
</dbReference>
<dbReference type="STRING" id="313628.LNTAR_15137"/>
<comment type="caution">
    <text evidence="1">The sequence shown here is derived from an EMBL/GenBank/DDBJ whole genome shotgun (WGS) entry which is preliminary data.</text>
</comment>
<keyword evidence="2" id="KW-1185">Reference proteome</keyword>
<organism evidence="1 2">
    <name type="scientific">Lentisphaera araneosa HTCC2155</name>
    <dbReference type="NCBI Taxonomy" id="313628"/>
    <lineage>
        <taxon>Bacteria</taxon>
        <taxon>Pseudomonadati</taxon>
        <taxon>Lentisphaerota</taxon>
        <taxon>Lentisphaeria</taxon>
        <taxon>Lentisphaerales</taxon>
        <taxon>Lentisphaeraceae</taxon>
        <taxon>Lentisphaera</taxon>
    </lineage>
</organism>
<accession>A6DRF2</accession>
<proteinExistence type="predicted"/>
<protein>
    <submittedName>
        <fullName evidence="1">Uncharacterized protein</fullName>
    </submittedName>
</protein>
<evidence type="ECO:0000313" key="1">
    <source>
        <dbReference type="EMBL" id="EDM25762.1"/>
    </source>
</evidence>
<evidence type="ECO:0000313" key="2">
    <source>
        <dbReference type="Proteomes" id="UP000004947"/>
    </source>
</evidence>
<dbReference type="RefSeq" id="WP_007280424.1">
    <property type="nucleotide sequence ID" value="NZ_ABCK01000024.1"/>
</dbReference>
<dbReference type="Proteomes" id="UP000004947">
    <property type="component" value="Unassembled WGS sequence"/>
</dbReference>
<gene>
    <name evidence="1" type="ORF">LNTAR_15137</name>
</gene>
<name>A6DRF2_9BACT</name>
<reference evidence="1 2" key="1">
    <citation type="journal article" date="2010" name="J. Bacteriol.">
        <title>Genome sequence of Lentisphaera araneosa HTCC2155T, the type species of the order Lentisphaerales in the phylum Lentisphaerae.</title>
        <authorList>
            <person name="Thrash J.C."/>
            <person name="Cho J.C."/>
            <person name="Vergin K.L."/>
            <person name="Morris R.M."/>
            <person name="Giovannoni S.J."/>
        </authorList>
    </citation>
    <scope>NUCLEOTIDE SEQUENCE [LARGE SCALE GENOMIC DNA]</scope>
    <source>
        <strain evidence="1 2">HTCC2155</strain>
    </source>
</reference>
<dbReference type="AlphaFoldDB" id="A6DRF2"/>
<sequence>MSDNSLHDTFLHWLTIAKARESFSESTVISNFKKLLISRVKTDEENNQYIRYNLLDPMLRQGHIEWIDEGRYCLVPPVRLKVADGLDKRKSFFYGARSARCQEEMPGLEIIEQEFGCDVWCHTDENYNDYIEATFQKQEIHIGEILKNIPSVVQAMNAFDEGCDRAEMKERQQVIPRISCGKPFTTWEQWNENAVDKIIRYRNLPPHRSPWLLSYNGKVKQLNTVEKSYVAMWVLISQLSVIELVYDTGNKRLKIPRSKLLFLPRVLERLLIWYSGFLGKRDQSHIVFEQIPKHAAREVARILNLKLRVIK</sequence>